<protein>
    <submittedName>
        <fullName evidence="3">TlpA family protein disulfide reductase</fullName>
    </submittedName>
</protein>
<dbReference type="InterPro" id="IPR000866">
    <property type="entry name" value="AhpC/TSA"/>
</dbReference>
<dbReference type="InterPro" id="IPR013766">
    <property type="entry name" value="Thioredoxin_domain"/>
</dbReference>
<dbReference type="GO" id="GO:0015036">
    <property type="term" value="F:disulfide oxidoreductase activity"/>
    <property type="evidence" value="ECO:0007669"/>
    <property type="project" value="UniProtKB-ARBA"/>
</dbReference>
<dbReference type="Gene3D" id="3.40.30.10">
    <property type="entry name" value="Glutaredoxin"/>
    <property type="match status" value="1"/>
</dbReference>
<dbReference type="AlphaFoldDB" id="A0A831RWC2"/>
<name>A0A831RWC2_9GAMM</name>
<accession>A0A831RWC2</accession>
<dbReference type="PANTHER" id="PTHR42852">
    <property type="entry name" value="THIOL:DISULFIDE INTERCHANGE PROTEIN DSBE"/>
    <property type="match status" value="1"/>
</dbReference>
<comment type="caution">
    <text evidence="3">The sequence shown here is derived from an EMBL/GenBank/DDBJ whole genome shotgun (WGS) entry which is preliminary data.</text>
</comment>
<reference evidence="3" key="1">
    <citation type="journal article" date="2020" name="mSystems">
        <title>Genome- and Community-Level Interaction Insights into Carbon Utilization and Element Cycling Functions of Hydrothermarchaeota in Hydrothermal Sediment.</title>
        <authorList>
            <person name="Zhou Z."/>
            <person name="Liu Y."/>
            <person name="Xu W."/>
            <person name="Pan J."/>
            <person name="Luo Z.H."/>
            <person name="Li M."/>
        </authorList>
    </citation>
    <scope>NUCLEOTIDE SEQUENCE [LARGE SCALE GENOMIC DNA]</scope>
    <source>
        <strain evidence="3">HyVt-458</strain>
    </source>
</reference>
<keyword evidence="1" id="KW-0676">Redox-active center</keyword>
<sequence>MKFRQLALLAAIGLGLGAVITGVYQWRQQHHEVLPDSHGIYTQIPDFTLPNLDGNPWRAEEWRDKILVINFWATWCPPCQEEMPLFVKLQEQFADRNVLFVGIAIDDRQAVQDFVDTHGIEFPILLGEDKALELSTRLGDRFNALPYTVVADRGGKILLRQAGEMQETKLRPLLDALTASP</sequence>
<dbReference type="Pfam" id="PF00578">
    <property type="entry name" value="AhpC-TSA"/>
    <property type="match status" value="1"/>
</dbReference>
<dbReference type="EMBL" id="DRLF01000069">
    <property type="protein sequence ID" value="HEC05563.1"/>
    <property type="molecule type" value="Genomic_DNA"/>
</dbReference>
<feature type="domain" description="Thioredoxin" evidence="2">
    <location>
        <begin position="38"/>
        <end position="179"/>
    </location>
</feature>
<dbReference type="SUPFAM" id="SSF52833">
    <property type="entry name" value="Thioredoxin-like"/>
    <property type="match status" value="1"/>
</dbReference>
<dbReference type="PROSITE" id="PS00194">
    <property type="entry name" value="THIOREDOXIN_1"/>
    <property type="match status" value="1"/>
</dbReference>
<dbReference type="Proteomes" id="UP000886339">
    <property type="component" value="Unassembled WGS sequence"/>
</dbReference>
<dbReference type="PROSITE" id="PS51352">
    <property type="entry name" value="THIOREDOXIN_2"/>
    <property type="match status" value="1"/>
</dbReference>
<dbReference type="CDD" id="cd02966">
    <property type="entry name" value="TlpA_like_family"/>
    <property type="match status" value="1"/>
</dbReference>
<dbReference type="InterPro" id="IPR050553">
    <property type="entry name" value="Thioredoxin_ResA/DsbE_sf"/>
</dbReference>
<organism evidence="3">
    <name type="scientific">Thiolapillus brandeum</name>
    <dbReference type="NCBI Taxonomy" id="1076588"/>
    <lineage>
        <taxon>Bacteria</taxon>
        <taxon>Pseudomonadati</taxon>
        <taxon>Pseudomonadota</taxon>
        <taxon>Gammaproteobacteria</taxon>
        <taxon>Chromatiales</taxon>
        <taxon>Sedimenticolaceae</taxon>
        <taxon>Thiolapillus</taxon>
    </lineage>
</organism>
<proteinExistence type="predicted"/>
<dbReference type="GO" id="GO:0016209">
    <property type="term" value="F:antioxidant activity"/>
    <property type="evidence" value="ECO:0007669"/>
    <property type="project" value="InterPro"/>
</dbReference>
<evidence type="ECO:0000313" key="3">
    <source>
        <dbReference type="EMBL" id="HEC05563.1"/>
    </source>
</evidence>
<dbReference type="InterPro" id="IPR017937">
    <property type="entry name" value="Thioredoxin_CS"/>
</dbReference>
<evidence type="ECO:0000256" key="1">
    <source>
        <dbReference type="ARBA" id="ARBA00023284"/>
    </source>
</evidence>
<dbReference type="InterPro" id="IPR036249">
    <property type="entry name" value="Thioredoxin-like_sf"/>
</dbReference>
<gene>
    <name evidence="3" type="ORF">ENJ12_01810</name>
</gene>
<evidence type="ECO:0000259" key="2">
    <source>
        <dbReference type="PROSITE" id="PS51352"/>
    </source>
</evidence>
<dbReference type="PANTHER" id="PTHR42852:SF13">
    <property type="entry name" value="PROTEIN DIPZ"/>
    <property type="match status" value="1"/>
</dbReference>